<dbReference type="CDD" id="cd00077">
    <property type="entry name" value="HDc"/>
    <property type="match status" value="1"/>
</dbReference>
<keyword evidence="5" id="KW-1185">Reference proteome</keyword>
<keyword evidence="1" id="KW-0597">Phosphoprotein</keyword>
<dbReference type="PANTHER" id="PTHR43155:SF2">
    <property type="entry name" value="CYCLIC DI-GMP PHOSPHODIESTERASE PA4108"/>
    <property type="match status" value="1"/>
</dbReference>
<dbReference type="NCBIfam" id="TIGR00277">
    <property type="entry name" value="HDIG"/>
    <property type="match status" value="1"/>
</dbReference>
<dbReference type="Gene3D" id="3.40.50.2300">
    <property type="match status" value="1"/>
</dbReference>
<dbReference type="GO" id="GO:0000160">
    <property type="term" value="P:phosphorelay signal transduction system"/>
    <property type="evidence" value="ECO:0007669"/>
    <property type="project" value="InterPro"/>
</dbReference>
<feature type="domain" description="Response regulatory" evidence="2">
    <location>
        <begin position="19"/>
        <end position="132"/>
    </location>
</feature>
<dbReference type="InterPro" id="IPR003607">
    <property type="entry name" value="HD/PDEase_dom"/>
</dbReference>
<dbReference type="GO" id="GO:0008081">
    <property type="term" value="F:phosphoric diester hydrolase activity"/>
    <property type="evidence" value="ECO:0007669"/>
    <property type="project" value="UniProtKB-ARBA"/>
</dbReference>
<dbReference type="SMART" id="SM00471">
    <property type="entry name" value="HDc"/>
    <property type="match status" value="1"/>
</dbReference>
<protein>
    <submittedName>
        <fullName evidence="4">HD domain-containing protein</fullName>
    </submittedName>
</protein>
<dbReference type="Gene3D" id="1.10.3210.10">
    <property type="entry name" value="Hypothetical protein af1432"/>
    <property type="match status" value="1"/>
</dbReference>
<dbReference type="STRING" id="211460.YH63_07730"/>
<dbReference type="InterPro" id="IPR037522">
    <property type="entry name" value="HD_GYP_dom"/>
</dbReference>
<evidence type="ECO:0000313" key="5">
    <source>
        <dbReference type="Proteomes" id="UP000034832"/>
    </source>
</evidence>
<dbReference type="AlphaFoldDB" id="A0A4U6BNB9"/>
<dbReference type="SUPFAM" id="SSF109604">
    <property type="entry name" value="HD-domain/PDEase-like"/>
    <property type="match status" value="1"/>
</dbReference>
<reference evidence="4" key="1">
    <citation type="submission" date="2019-04" db="EMBL/GenBank/DDBJ databases">
        <title>Whole genome sequencing of cave bacteria.</title>
        <authorList>
            <person name="Gan H.M."/>
            <person name="Barton H."/>
            <person name="Savka M.A."/>
        </authorList>
    </citation>
    <scope>NUCLEOTIDE SEQUENCE [LARGE SCALE GENOMIC DNA]</scope>
    <source>
        <strain evidence="4">LC387</strain>
    </source>
</reference>
<dbReference type="Pfam" id="PF13487">
    <property type="entry name" value="HD_5"/>
    <property type="match status" value="1"/>
</dbReference>
<feature type="domain" description="HD-GYP" evidence="3">
    <location>
        <begin position="184"/>
        <end position="370"/>
    </location>
</feature>
<organism evidence="4 5">
    <name type="scientific">Afipia massiliensis</name>
    <dbReference type="NCBI Taxonomy" id="211460"/>
    <lineage>
        <taxon>Bacteria</taxon>
        <taxon>Pseudomonadati</taxon>
        <taxon>Pseudomonadota</taxon>
        <taxon>Alphaproteobacteria</taxon>
        <taxon>Hyphomicrobiales</taxon>
        <taxon>Nitrobacteraceae</taxon>
        <taxon>Afipia</taxon>
    </lineage>
</organism>
<dbReference type="RefSeq" id="WP_046827526.1">
    <property type="nucleotide sequence ID" value="NZ_LBIA02000001.1"/>
</dbReference>
<dbReference type="InterPro" id="IPR001789">
    <property type="entry name" value="Sig_transdc_resp-reg_receiver"/>
</dbReference>
<evidence type="ECO:0000259" key="3">
    <source>
        <dbReference type="PROSITE" id="PS51832"/>
    </source>
</evidence>
<proteinExistence type="predicted"/>
<name>A0A4U6BNB9_9BRAD</name>
<dbReference type="PANTHER" id="PTHR43155">
    <property type="entry name" value="CYCLIC DI-GMP PHOSPHODIESTERASE PA4108-RELATED"/>
    <property type="match status" value="1"/>
</dbReference>
<comment type="caution">
    <text evidence="4">The sequence shown here is derived from an EMBL/GenBank/DDBJ whole genome shotgun (WGS) entry which is preliminary data.</text>
</comment>
<accession>A0A4U6BNB9</accession>
<dbReference type="PROSITE" id="PS50110">
    <property type="entry name" value="RESPONSE_REGULATORY"/>
    <property type="match status" value="1"/>
</dbReference>
<evidence type="ECO:0000259" key="2">
    <source>
        <dbReference type="PROSITE" id="PS50110"/>
    </source>
</evidence>
<dbReference type="EMBL" id="LBIA02000001">
    <property type="protein sequence ID" value="TKT71950.1"/>
    <property type="molecule type" value="Genomic_DNA"/>
</dbReference>
<dbReference type="InterPro" id="IPR006675">
    <property type="entry name" value="HDIG_dom"/>
</dbReference>
<evidence type="ECO:0000256" key="1">
    <source>
        <dbReference type="PROSITE-ProRule" id="PRU00169"/>
    </source>
</evidence>
<dbReference type="InterPro" id="IPR011006">
    <property type="entry name" value="CheY-like_superfamily"/>
</dbReference>
<feature type="modified residue" description="4-aspartylphosphate" evidence="1">
    <location>
        <position position="65"/>
    </location>
</feature>
<gene>
    <name evidence="4" type="ORF">YH63_011260</name>
</gene>
<dbReference type="PROSITE" id="PS51832">
    <property type="entry name" value="HD_GYP"/>
    <property type="match status" value="1"/>
</dbReference>
<dbReference type="OrthoDB" id="9802066at2"/>
<evidence type="ECO:0000313" key="4">
    <source>
        <dbReference type="EMBL" id="TKT71950.1"/>
    </source>
</evidence>
<sequence>MAALAKLPALADMPQSTRRLLLASDCEDQSEELARILRNAGSVEAISIFDLPDQPASDFAGVVIDIDLTSATAVQRVRSKLTGKSYLPLPRLFVLADALHHGSAQAWALGATDTIQRPFHPESILHRIRQVFPETPEDEHTTDARILSNGVTAALVVMSKIFRRLPAGMPFSLDDVMQAETQILRALKRCSLRQWLIAVNKHHNKSYRHTLHVTGYAVAFAHHLGMREDDQRRLTRAALLHDVGKAFVPLPILDKRSELTDDESTILAQHTRLGYNALKEQRGFPGEVLDVVLHHHEMLDGTGYPDGLQGQQISDIVRIMTLVDTYASLLEPDASTAAMTPEQAFGIMELMGDKLDNALRQAFRPVALGT</sequence>
<dbReference type="Proteomes" id="UP000034832">
    <property type="component" value="Unassembled WGS sequence"/>
</dbReference>
<dbReference type="SUPFAM" id="SSF52172">
    <property type="entry name" value="CheY-like"/>
    <property type="match status" value="1"/>
</dbReference>